<keyword evidence="1" id="KW-0812">Transmembrane</keyword>
<feature type="domain" description="FecR protein" evidence="2">
    <location>
        <begin position="175"/>
        <end position="270"/>
    </location>
</feature>
<dbReference type="AlphaFoldDB" id="A0A552VAH1"/>
<sequence>MSNSPYIKILLQKFILNQCNAEEIKEVAEYFKKNQLTDDFPTVDEVKELLGNMPLMDTATAHSIFTNITVQNKRPISINRKRGSYKKYISIAASVVVLLTVGLVYQIRSNNHKESLPLLKGNEITIQLENGDIQVLTETGQAALTDANGNVVGNQKGSKIKYDTNTSIENLVYNTIKIPYGKRFQLQLSDGTIVHLNAGTTLRYPVRFIAGQERLVFLDGEAYFDVAKDKKHPFVVNAGNLNVRALGTHFNVSSYDDDDLTDVVLEEGSVALYTKNQKFDALKNTVLKPGYKGSFAKKDSSIDVKSVSTDVYTSWIYGELYFRNMSFKNIAKKLERHYNVTIHNQNQKLANEKFNASFKQQPIGVVLSYFNDIQRINYTIKDDTITIK</sequence>
<feature type="domain" description="Protein FecR C-terminal" evidence="3">
    <location>
        <begin position="320"/>
        <end position="387"/>
    </location>
</feature>
<evidence type="ECO:0000313" key="5">
    <source>
        <dbReference type="Proteomes" id="UP000320643"/>
    </source>
</evidence>
<evidence type="ECO:0000259" key="2">
    <source>
        <dbReference type="Pfam" id="PF04773"/>
    </source>
</evidence>
<organism evidence="4 5">
    <name type="scientific">Flavobacterium zepuense</name>
    <dbReference type="NCBI Taxonomy" id="2593302"/>
    <lineage>
        <taxon>Bacteria</taxon>
        <taxon>Pseudomonadati</taxon>
        <taxon>Bacteroidota</taxon>
        <taxon>Flavobacteriia</taxon>
        <taxon>Flavobacteriales</taxon>
        <taxon>Flavobacteriaceae</taxon>
        <taxon>Flavobacterium</taxon>
    </lineage>
</organism>
<accession>A0A552VAH1</accession>
<dbReference type="PANTHER" id="PTHR30273:SF2">
    <property type="entry name" value="PROTEIN FECR"/>
    <property type="match status" value="1"/>
</dbReference>
<dbReference type="Gene3D" id="3.55.50.30">
    <property type="match status" value="1"/>
</dbReference>
<proteinExistence type="predicted"/>
<protein>
    <submittedName>
        <fullName evidence="4">DUF4974 domain-containing protein</fullName>
    </submittedName>
</protein>
<dbReference type="Pfam" id="PF04773">
    <property type="entry name" value="FecR"/>
    <property type="match status" value="1"/>
</dbReference>
<keyword evidence="5" id="KW-1185">Reference proteome</keyword>
<evidence type="ECO:0000313" key="4">
    <source>
        <dbReference type="EMBL" id="TRW27476.1"/>
    </source>
</evidence>
<name>A0A552VAH1_9FLAO</name>
<evidence type="ECO:0000259" key="3">
    <source>
        <dbReference type="Pfam" id="PF16344"/>
    </source>
</evidence>
<comment type="caution">
    <text evidence="4">The sequence shown here is derived from an EMBL/GenBank/DDBJ whole genome shotgun (WGS) entry which is preliminary data.</text>
</comment>
<dbReference type="OrthoDB" id="651134at2"/>
<gene>
    <name evidence="4" type="ORF">FMM05_02215</name>
</gene>
<keyword evidence="1" id="KW-1133">Transmembrane helix</keyword>
<reference evidence="4 5" key="1">
    <citation type="submission" date="2019-07" db="EMBL/GenBank/DDBJ databases">
        <title>Flavobacterium sp. nov., isolated from glacier ice.</title>
        <authorList>
            <person name="Liu Q."/>
            <person name="Xin Y.-H."/>
        </authorList>
    </citation>
    <scope>NUCLEOTIDE SEQUENCE [LARGE SCALE GENOMIC DNA]</scope>
    <source>
        <strain evidence="4 5">ZT4R6</strain>
    </source>
</reference>
<dbReference type="Gene3D" id="2.60.120.1440">
    <property type="match status" value="1"/>
</dbReference>
<keyword evidence="1" id="KW-0472">Membrane</keyword>
<dbReference type="InterPro" id="IPR012373">
    <property type="entry name" value="Ferrdict_sens_TM"/>
</dbReference>
<dbReference type="Proteomes" id="UP000320643">
    <property type="component" value="Unassembled WGS sequence"/>
</dbReference>
<dbReference type="EMBL" id="VJVZ01000001">
    <property type="protein sequence ID" value="TRW27476.1"/>
    <property type="molecule type" value="Genomic_DNA"/>
</dbReference>
<dbReference type="GO" id="GO:0016989">
    <property type="term" value="F:sigma factor antagonist activity"/>
    <property type="evidence" value="ECO:0007669"/>
    <property type="project" value="TreeGrafter"/>
</dbReference>
<dbReference type="PANTHER" id="PTHR30273">
    <property type="entry name" value="PERIPLASMIC SIGNAL SENSOR AND SIGMA FACTOR ACTIVATOR FECR-RELATED"/>
    <property type="match status" value="1"/>
</dbReference>
<dbReference type="InterPro" id="IPR006860">
    <property type="entry name" value="FecR"/>
</dbReference>
<feature type="transmembrane region" description="Helical" evidence="1">
    <location>
        <begin position="88"/>
        <end position="107"/>
    </location>
</feature>
<dbReference type="RefSeq" id="WP_143371704.1">
    <property type="nucleotide sequence ID" value="NZ_VJVZ01000001.1"/>
</dbReference>
<dbReference type="InterPro" id="IPR032508">
    <property type="entry name" value="FecR_C"/>
</dbReference>
<evidence type="ECO:0000256" key="1">
    <source>
        <dbReference type="SAM" id="Phobius"/>
    </source>
</evidence>
<dbReference type="Pfam" id="PF16344">
    <property type="entry name" value="FecR_C"/>
    <property type="match status" value="1"/>
</dbReference>